<feature type="chain" id="PRO_5015463490" description="Polysaccharide lyase 14 domain-containing protein" evidence="1">
    <location>
        <begin position="20"/>
        <end position="270"/>
    </location>
</feature>
<feature type="domain" description="Polysaccharide lyase 14" evidence="2">
    <location>
        <begin position="71"/>
        <end position="257"/>
    </location>
</feature>
<dbReference type="PANTHER" id="PTHR40124">
    <property type="match status" value="1"/>
</dbReference>
<evidence type="ECO:0000259" key="2">
    <source>
        <dbReference type="Pfam" id="PF21294"/>
    </source>
</evidence>
<gene>
    <name evidence="3" type="ORF">C0Q70_13271</name>
</gene>
<dbReference type="OMA" id="NGSDCFS"/>
<dbReference type="PANTHER" id="PTHR40124:SF1">
    <property type="entry name" value="DISAGGREGATASE RELATED REPEAT PROTEIN"/>
    <property type="match status" value="1"/>
</dbReference>
<reference evidence="3 4" key="1">
    <citation type="submission" date="2018-04" db="EMBL/GenBank/DDBJ databases">
        <title>The genome of golden apple snail Pomacea canaliculata provides insight into stress tolerance and invasive adaptation.</title>
        <authorList>
            <person name="Liu C."/>
            <person name="Liu B."/>
            <person name="Ren Y."/>
            <person name="Zhang Y."/>
            <person name="Wang H."/>
            <person name="Li S."/>
            <person name="Jiang F."/>
            <person name="Yin L."/>
            <person name="Zhang G."/>
            <person name="Qian W."/>
            <person name="Fan W."/>
        </authorList>
    </citation>
    <scope>NUCLEOTIDE SEQUENCE [LARGE SCALE GENOMIC DNA]</scope>
    <source>
        <strain evidence="3">SZHN2017</strain>
        <tissue evidence="3">Muscle</tissue>
    </source>
</reference>
<dbReference type="EMBL" id="PZQS01000008">
    <property type="protein sequence ID" value="PVD25612.1"/>
    <property type="molecule type" value="Genomic_DNA"/>
</dbReference>
<evidence type="ECO:0000313" key="3">
    <source>
        <dbReference type="EMBL" id="PVD25612.1"/>
    </source>
</evidence>
<evidence type="ECO:0000313" key="4">
    <source>
        <dbReference type="Proteomes" id="UP000245119"/>
    </source>
</evidence>
<accession>A0A2T7NWT3</accession>
<dbReference type="OrthoDB" id="10069995at2759"/>
<protein>
    <recommendedName>
        <fullName evidence="2">Polysaccharide lyase 14 domain-containing protein</fullName>
    </recommendedName>
</protein>
<dbReference type="PROSITE" id="PS51257">
    <property type="entry name" value="PROKAR_LIPOPROTEIN"/>
    <property type="match status" value="1"/>
</dbReference>
<evidence type="ECO:0000256" key="1">
    <source>
        <dbReference type="SAM" id="SignalP"/>
    </source>
</evidence>
<proteinExistence type="predicted"/>
<organism evidence="3 4">
    <name type="scientific">Pomacea canaliculata</name>
    <name type="common">Golden apple snail</name>
    <dbReference type="NCBI Taxonomy" id="400727"/>
    <lineage>
        <taxon>Eukaryota</taxon>
        <taxon>Metazoa</taxon>
        <taxon>Spiralia</taxon>
        <taxon>Lophotrochozoa</taxon>
        <taxon>Mollusca</taxon>
        <taxon>Gastropoda</taxon>
        <taxon>Caenogastropoda</taxon>
        <taxon>Architaenioglossa</taxon>
        <taxon>Ampullarioidea</taxon>
        <taxon>Ampullariidae</taxon>
        <taxon>Pomacea</taxon>
    </lineage>
</organism>
<keyword evidence="1" id="KW-0732">Signal</keyword>
<dbReference type="Proteomes" id="UP000245119">
    <property type="component" value="Linkage Group LG8"/>
</dbReference>
<keyword evidence="4" id="KW-1185">Reference proteome</keyword>
<dbReference type="Gene3D" id="2.60.120.200">
    <property type="match status" value="1"/>
</dbReference>
<sequence length="270" mass="30330">MRPGMLSLVIAVIIAALACEDNAHVVKRKIRELWRKTKFTQGADMFSGFNAGGIIGRHAFSVVPDPAGGPDQVLRVFFPNGSYSRASPVGVVQFYAWPTGPQSALMFSYDVYFSNDFDFVRGGKLPGLWGGRTNTCSALRRAVGCFSTRFMWRSFGAGEVYAYLPEKSAWSLGRGKWYFRKGQWQNIAQYIHLNTPGSKDGYIKVFMNREQVFNVTDVTFRTDYTVNISGIFFSTFFGGKDPYWAATRDSYIYFKNFVLSTGDEAPLILS</sequence>
<name>A0A2T7NWT3_POMCA</name>
<dbReference type="InterPro" id="IPR048958">
    <property type="entry name" value="Polysacc_lyase_14"/>
</dbReference>
<dbReference type="Pfam" id="PF21294">
    <property type="entry name" value="Polysacc_lyase_14"/>
    <property type="match status" value="1"/>
</dbReference>
<feature type="signal peptide" evidence="1">
    <location>
        <begin position="1"/>
        <end position="19"/>
    </location>
</feature>
<comment type="caution">
    <text evidence="3">The sequence shown here is derived from an EMBL/GenBank/DDBJ whole genome shotgun (WGS) entry which is preliminary data.</text>
</comment>
<dbReference type="AlphaFoldDB" id="A0A2T7NWT3"/>